<dbReference type="CDD" id="cd06261">
    <property type="entry name" value="TM_PBP2"/>
    <property type="match status" value="1"/>
</dbReference>
<dbReference type="InterPro" id="IPR000515">
    <property type="entry name" value="MetI-like"/>
</dbReference>
<evidence type="ECO:0000256" key="5">
    <source>
        <dbReference type="ARBA" id="ARBA00022692"/>
    </source>
</evidence>
<keyword evidence="11" id="KW-1185">Reference proteome</keyword>
<evidence type="ECO:0000313" key="11">
    <source>
        <dbReference type="Proteomes" id="UP001365846"/>
    </source>
</evidence>
<feature type="transmembrane region" description="Helical" evidence="8">
    <location>
        <begin position="49"/>
        <end position="68"/>
    </location>
</feature>
<evidence type="ECO:0000256" key="6">
    <source>
        <dbReference type="ARBA" id="ARBA00022989"/>
    </source>
</evidence>
<keyword evidence="3 8" id="KW-0813">Transport</keyword>
<evidence type="ECO:0000313" key="10">
    <source>
        <dbReference type="EMBL" id="MEJ8814322.1"/>
    </source>
</evidence>
<dbReference type="InterPro" id="IPR035906">
    <property type="entry name" value="MetI-like_sf"/>
</dbReference>
<keyword evidence="6 8" id="KW-1133">Transmembrane helix</keyword>
<dbReference type="InterPro" id="IPR010065">
    <property type="entry name" value="AA_ABC_transptr_permease_3TM"/>
</dbReference>
<evidence type="ECO:0000256" key="1">
    <source>
        <dbReference type="ARBA" id="ARBA00004429"/>
    </source>
</evidence>
<dbReference type="PROSITE" id="PS50928">
    <property type="entry name" value="ABC_TM1"/>
    <property type="match status" value="1"/>
</dbReference>
<feature type="domain" description="ABC transmembrane type-1" evidence="9">
    <location>
        <begin position="151"/>
        <end position="341"/>
    </location>
</feature>
<dbReference type="PANTHER" id="PTHR30614">
    <property type="entry name" value="MEMBRANE COMPONENT OF AMINO ACID ABC TRANSPORTER"/>
    <property type="match status" value="1"/>
</dbReference>
<feature type="transmembrane region" description="Helical" evidence="8">
    <location>
        <begin position="222"/>
        <end position="241"/>
    </location>
</feature>
<sequence length="356" mass="38407">MFTVLLLPACVWAAYSLMHWALATADWTAVTSNIKVMMVGTFPVEMLGRAWGWVMSLSFLAGATMGTVVTARKRLMVACAVTLAVCAVFAAQMNGTTPVNIVACAALAVGGLWLTSRVPALRKWLGLVWFIELMTTGVLLLPAGFDKLGGLMLGVLMTLLASALSIPLGFLLAFGRRSKMAGLRVICVGYIEVMRSLPLILIVYWIWIVTPLVAPSFSVPDALRGLLGFSLFFAAYVAEYVRSGFQAVPKGQTEAAASLGMTQGQINRDIVLPQALRVVTPALVGNVLDIFNNVPLLFIIGLTEFLRAGQMVLANPQSASKTYEIYAFMFIVYLGAASLITYGARRLEARMATGHR</sequence>
<proteinExistence type="inferred from homology"/>
<comment type="caution">
    <text evidence="10">The sequence shown here is derived from an EMBL/GenBank/DDBJ whole genome shotgun (WGS) entry which is preliminary data.</text>
</comment>
<dbReference type="RefSeq" id="WP_340359553.1">
    <property type="nucleotide sequence ID" value="NZ_JBBKZU010000012.1"/>
</dbReference>
<evidence type="ECO:0000256" key="8">
    <source>
        <dbReference type="RuleBase" id="RU363032"/>
    </source>
</evidence>
<feature type="transmembrane region" description="Helical" evidence="8">
    <location>
        <begin position="151"/>
        <end position="173"/>
    </location>
</feature>
<dbReference type="SUPFAM" id="SSF161098">
    <property type="entry name" value="MetI-like"/>
    <property type="match status" value="1"/>
</dbReference>
<dbReference type="EMBL" id="JBBKZU010000012">
    <property type="protein sequence ID" value="MEJ8814322.1"/>
    <property type="molecule type" value="Genomic_DNA"/>
</dbReference>
<dbReference type="Gene3D" id="1.10.3720.10">
    <property type="entry name" value="MetI-like"/>
    <property type="match status" value="1"/>
</dbReference>
<feature type="transmembrane region" description="Helical" evidence="8">
    <location>
        <begin position="185"/>
        <end position="207"/>
    </location>
</feature>
<feature type="transmembrane region" description="Helical" evidence="8">
    <location>
        <begin position="325"/>
        <end position="344"/>
    </location>
</feature>
<accession>A0ABU8VMD6</accession>
<feature type="transmembrane region" description="Helical" evidence="8">
    <location>
        <begin position="99"/>
        <end position="115"/>
    </location>
</feature>
<name>A0ABU8VMD6_9BURK</name>
<comment type="similarity">
    <text evidence="2">Belongs to the binding-protein-dependent transport system permease family. HisMQ subfamily.</text>
</comment>
<feature type="transmembrane region" description="Helical" evidence="8">
    <location>
        <begin position="294"/>
        <end position="313"/>
    </location>
</feature>
<dbReference type="NCBIfam" id="TIGR01726">
    <property type="entry name" value="HEQRo_perm_3TM"/>
    <property type="match status" value="1"/>
</dbReference>
<dbReference type="Pfam" id="PF00528">
    <property type="entry name" value="BPD_transp_1"/>
    <property type="match status" value="1"/>
</dbReference>
<reference evidence="10 11" key="1">
    <citation type="submission" date="2024-03" db="EMBL/GenBank/DDBJ databases">
        <title>Novel species of the genus Variovorax.</title>
        <authorList>
            <person name="Liu Q."/>
            <person name="Xin Y.-H."/>
        </authorList>
    </citation>
    <scope>NUCLEOTIDE SEQUENCE [LARGE SCALE GENOMIC DNA]</scope>
    <source>
        <strain evidence="10 11">KACC 18899</strain>
    </source>
</reference>
<protein>
    <submittedName>
        <fullName evidence="10">Amino acid ABC transporter permease</fullName>
    </submittedName>
</protein>
<gene>
    <name evidence="10" type="ORF">WKW77_24775</name>
</gene>
<feature type="transmembrane region" description="Helical" evidence="8">
    <location>
        <begin position="75"/>
        <end position="93"/>
    </location>
</feature>
<keyword evidence="4" id="KW-1003">Cell membrane</keyword>
<evidence type="ECO:0000256" key="7">
    <source>
        <dbReference type="ARBA" id="ARBA00023136"/>
    </source>
</evidence>
<feature type="transmembrane region" description="Helical" evidence="8">
    <location>
        <begin position="127"/>
        <end position="145"/>
    </location>
</feature>
<keyword evidence="5 8" id="KW-0812">Transmembrane</keyword>
<evidence type="ECO:0000256" key="2">
    <source>
        <dbReference type="ARBA" id="ARBA00010072"/>
    </source>
</evidence>
<dbReference type="PANTHER" id="PTHR30614:SF41">
    <property type="entry name" value="INNER MEMBRANE AMINO-ACID ABC TRANSPORTER PERMEASE PROTEIN YHDY"/>
    <property type="match status" value="1"/>
</dbReference>
<dbReference type="Proteomes" id="UP001365846">
    <property type="component" value="Unassembled WGS sequence"/>
</dbReference>
<comment type="subcellular location">
    <subcellularLocation>
        <location evidence="1">Cell inner membrane</location>
        <topology evidence="1">Multi-pass membrane protein</topology>
    </subcellularLocation>
    <subcellularLocation>
        <location evidence="8">Cell membrane</location>
        <topology evidence="8">Multi-pass membrane protein</topology>
    </subcellularLocation>
</comment>
<keyword evidence="7 8" id="KW-0472">Membrane</keyword>
<dbReference type="InterPro" id="IPR043429">
    <property type="entry name" value="ArtM/GltK/GlnP/TcyL/YhdX-like"/>
</dbReference>
<evidence type="ECO:0000256" key="3">
    <source>
        <dbReference type="ARBA" id="ARBA00022448"/>
    </source>
</evidence>
<evidence type="ECO:0000259" key="9">
    <source>
        <dbReference type="PROSITE" id="PS50928"/>
    </source>
</evidence>
<organism evidence="10 11">
    <name type="scientific">Variovorax ureilyticus</name>
    <dbReference type="NCBI Taxonomy" id="1836198"/>
    <lineage>
        <taxon>Bacteria</taxon>
        <taxon>Pseudomonadati</taxon>
        <taxon>Pseudomonadota</taxon>
        <taxon>Betaproteobacteria</taxon>
        <taxon>Burkholderiales</taxon>
        <taxon>Comamonadaceae</taxon>
        <taxon>Variovorax</taxon>
    </lineage>
</organism>
<evidence type="ECO:0000256" key="4">
    <source>
        <dbReference type="ARBA" id="ARBA00022475"/>
    </source>
</evidence>